<dbReference type="PROSITE" id="PS51000">
    <property type="entry name" value="HTH_DEOR_2"/>
    <property type="match status" value="1"/>
</dbReference>
<dbReference type="RefSeq" id="WP_243597663.1">
    <property type="nucleotide sequence ID" value="NZ_CP063196.1"/>
</dbReference>
<dbReference type="Pfam" id="PF08279">
    <property type="entry name" value="HTH_11"/>
    <property type="match status" value="1"/>
</dbReference>
<accession>A0AA97M013</accession>
<dbReference type="InterPro" id="IPR051534">
    <property type="entry name" value="CBASS_pafABC_assoc_protein"/>
</dbReference>
<dbReference type="PANTHER" id="PTHR34580:SF3">
    <property type="entry name" value="PROTEIN PAFB"/>
    <property type="match status" value="1"/>
</dbReference>
<reference evidence="5" key="1">
    <citation type="submission" date="2020-10" db="EMBL/GenBank/DDBJ databases">
        <title>De novo genome project of the cellulose decomposer Thermobifida halotolerans type strain.</title>
        <authorList>
            <person name="Nagy I."/>
            <person name="Horvath B."/>
            <person name="Kukolya J."/>
            <person name="Nagy I."/>
            <person name="Orsini M."/>
        </authorList>
    </citation>
    <scope>NUCLEOTIDE SEQUENCE</scope>
    <source>
        <strain evidence="5">DSM 44931</strain>
    </source>
</reference>
<dbReference type="PIRSF" id="PIRSF016838">
    <property type="entry name" value="PafC"/>
    <property type="match status" value="1"/>
</dbReference>
<dbReference type="InterPro" id="IPR026881">
    <property type="entry name" value="WYL_dom"/>
</dbReference>
<dbReference type="InterPro" id="IPR001034">
    <property type="entry name" value="DeoR_HTH"/>
</dbReference>
<dbReference type="AlphaFoldDB" id="A0AA97M013"/>
<evidence type="ECO:0000313" key="6">
    <source>
        <dbReference type="Proteomes" id="UP000265719"/>
    </source>
</evidence>
<keyword evidence="3" id="KW-0804">Transcription</keyword>
<name>A0AA97M013_9ACTN</name>
<dbReference type="GO" id="GO:0003677">
    <property type="term" value="F:DNA binding"/>
    <property type="evidence" value="ECO:0007669"/>
    <property type="project" value="UniProtKB-KW"/>
</dbReference>
<feature type="domain" description="HTH deoR-type" evidence="4">
    <location>
        <begin position="4"/>
        <end position="69"/>
    </location>
</feature>
<dbReference type="KEGG" id="thao:NI17_008105"/>
<dbReference type="InterPro" id="IPR057727">
    <property type="entry name" value="WCX_dom"/>
</dbReference>
<evidence type="ECO:0000256" key="3">
    <source>
        <dbReference type="ARBA" id="ARBA00023163"/>
    </source>
</evidence>
<gene>
    <name evidence="5" type="ORF">NI17_008105</name>
</gene>
<keyword evidence="1" id="KW-0805">Transcription regulation</keyword>
<sequence length="328" mass="36218">MASTGARMLRLLSLLQSGHPWSAADLAEATGTSPRTLRRDIDRLRELGYPVESLRGPGGHYRLVAGSALPPLMFEDDEAVAVALGLRLVAAGGVDVADAHGAAERASAKLARVLPARLARTVDAVSASVQSEPDTWTGLDRAVVARLASAARHRRVVSFRHRNRSGEESHRRVEPYRIVRLRRRWYLFGWDRDRGDWRSYRLDRVGEVAESASTFRPRPLPDPDVVGWLNRSFSASERRYEAVVRFDAPVTRVAERLPRVDGTLEVVDDARCRYRAWVDSHEWLTAVLAVSGLDFTVERPAAFADHVTAVGGRLTRAGARGAGEPPPP</sequence>
<dbReference type="Pfam" id="PF13280">
    <property type="entry name" value="WYL"/>
    <property type="match status" value="1"/>
</dbReference>
<organism evidence="5 6">
    <name type="scientific">Thermobifida halotolerans</name>
    <dbReference type="NCBI Taxonomy" id="483545"/>
    <lineage>
        <taxon>Bacteria</taxon>
        <taxon>Bacillati</taxon>
        <taxon>Actinomycetota</taxon>
        <taxon>Actinomycetes</taxon>
        <taxon>Streptosporangiales</taxon>
        <taxon>Nocardiopsidaceae</taxon>
        <taxon>Thermobifida</taxon>
    </lineage>
</organism>
<dbReference type="InterPro" id="IPR036390">
    <property type="entry name" value="WH_DNA-bd_sf"/>
</dbReference>
<dbReference type="InterPro" id="IPR011991">
    <property type="entry name" value="ArsR-like_HTH"/>
</dbReference>
<keyword evidence="2" id="KW-0238">DNA-binding</keyword>
<keyword evidence="6" id="KW-1185">Reference proteome</keyword>
<dbReference type="InterPro" id="IPR018356">
    <property type="entry name" value="Tscrpt_reg_HTH_DeoR_CS"/>
</dbReference>
<dbReference type="InterPro" id="IPR036388">
    <property type="entry name" value="WH-like_DNA-bd_sf"/>
</dbReference>
<evidence type="ECO:0000259" key="4">
    <source>
        <dbReference type="PROSITE" id="PS51000"/>
    </source>
</evidence>
<dbReference type="InterPro" id="IPR013196">
    <property type="entry name" value="HTH_11"/>
</dbReference>
<dbReference type="PROSITE" id="PS00894">
    <property type="entry name" value="HTH_DEOR_1"/>
    <property type="match status" value="1"/>
</dbReference>
<evidence type="ECO:0000313" key="5">
    <source>
        <dbReference type="EMBL" id="UOE21096.1"/>
    </source>
</evidence>
<dbReference type="SUPFAM" id="SSF46785">
    <property type="entry name" value="Winged helix' DNA-binding domain"/>
    <property type="match status" value="1"/>
</dbReference>
<dbReference type="InterPro" id="IPR028349">
    <property type="entry name" value="PafC-like"/>
</dbReference>
<dbReference type="GO" id="GO:0003700">
    <property type="term" value="F:DNA-binding transcription factor activity"/>
    <property type="evidence" value="ECO:0007669"/>
    <property type="project" value="InterPro"/>
</dbReference>
<dbReference type="EMBL" id="CP063196">
    <property type="protein sequence ID" value="UOE21096.1"/>
    <property type="molecule type" value="Genomic_DNA"/>
</dbReference>
<dbReference type="PROSITE" id="PS52050">
    <property type="entry name" value="WYL"/>
    <property type="match status" value="1"/>
</dbReference>
<dbReference type="Proteomes" id="UP000265719">
    <property type="component" value="Chromosome"/>
</dbReference>
<dbReference type="Pfam" id="PF25583">
    <property type="entry name" value="WCX"/>
    <property type="match status" value="1"/>
</dbReference>
<dbReference type="PANTHER" id="PTHR34580">
    <property type="match status" value="1"/>
</dbReference>
<evidence type="ECO:0000256" key="1">
    <source>
        <dbReference type="ARBA" id="ARBA00023015"/>
    </source>
</evidence>
<proteinExistence type="predicted"/>
<evidence type="ECO:0000256" key="2">
    <source>
        <dbReference type="ARBA" id="ARBA00023125"/>
    </source>
</evidence>
<dbReference type="Gene3D" id="1.10.10.10">
    <property type="entry name" value="Winged helix-like DNA-binding domain superfamily/Winged helix DNA-binding domain"/>
    <property type="match status" value="1"/>
</dbReference>
<protein>
    <submittedName>
        <fullName evidence="5">YafY family transcriptional regulator</fullName>
    </submittedName>
</protein>
<dbReference type="CDD" id="cd00090">
    <property type="entry name" value="HTH_ARSR"/>
    <property type="match status" value="1"/>
</dbReference>